<name>A0A2L2LKF0_AGRTU</name>
<dbReference type="RefSeq" id="WP_104679960.1">
    <property type="nucleotide sequence ID" value="NZ_CP026925.1"/>
</dbReference>
<dbReference type="Pfam" id="PF00884">
    <property type="entry name" value="Sulfatase"/>
    <property type="match status" value="1"/>
</dbReference>
<sequence>MKEYRYLNLSAASLFVVVLFVGLPTLIYGPNEREFSYPFANILIEFALPALISLVVVGLPFFILPHRLAKIWSCILAVCATYAWAHGTFQTVNFGDLDAAGWTVDILPSRVIADAVASMIIALFVYYICWKRPRVMTMIFSVFILQMGWQAVSISHSYVSIHGKDVESLGSFHREKNVLVVLLDSLQSDVFESILEKDRALQEKFEGFTFYPNTVGAAPTTYLSMPTIHSGLTFDPASRLSDFFQRAVGEQSFLSKLIDNGYDGILVNPITTVCPRDVRCETAKALLGGDPTALRMEAARVFDLAIFRIAPLAFKRTTYNDGAWLTQKWLFGEASVQRAVEGNDLLREMVSSVAVSSPKPTVKFLHLFSTHPPYVINDACMYLGKEQPINRDVAEGQAHCALRNLGSLLDRMKSEEVYDNTVLVVMSDHGSVYSIPSRRPSEGSIALLVGAANPTLAIKPLQARGEMRNDVKDAHIGDLARSICDMTGDCTTSNGVALGHDVAPRTRIYNEYQWEHRFWYLESIPGLRRYMVSGNMFSHTSWSDSRALQRGNTIGNVGDANCPCVATGWGEPEEWGVWSISQRPYVTIRIADDGQPSSLKISMTGFVSSKILPEQIVSIYKNGEYLTQVRFTPEENVRDLSVPVEAGESVVGLEFRPSNVRSPLELGMSVDDRKLGVGIRSISLTD</sequence>
<dbReference type="Gene3D" id="3.40.720.10">
    <property type="entry name" value="Alkaline Phosphatase, subunit A"/>
    <property type="match status" value="1"/>
</dbReference>
<feature type="transmembrane region" description="Helical" evidence="1">
    <location>
        <begin position="39"/>
        <end position="64"/>
    </location>
</feature>
<keyword evidence="1" id="KW-0472">Membrane</keyword>
<proteinExistence type="predicted"/>
<feature type="transmembrane region" description="Helical" evidence="1">
    <location>
        <begin position="109"/>
        <end position="128"/>
    </location>
</feature>
<dbReference type="AlphaFoldDB" id="A0A2L2LKF0"/>
<dbReference type="InterPro" id="IPR017850">
    <property type="entry name" value="Alkaline_phosphatase_core_sf"/>
</dbReference>
<dbReference type="SUPFAM" id="SSF53649">
    <property type="entry name" value="Alkaline phosphatase-like"/>
    <property type="match status" value="1"/>
</dbReference>
<feature type="transmembrane region" description="Helical" evidence="1">
    <location>
        <begin position="7"/>
        <end position="27"/>
    </location>
</feature>
<gene>
    <name evidence="3" type="ORF">At1D1609_47350</name>
</gene>
<evidence type="ECO:0000313" key="4">
    <source>
        <dbReference type="Proteomes" id="UP000237717"/>
    </source>
</evidence>
<evidence type="ECO:0000256" key="1">
    <source>
        <dbReference type="SAM" id="Phobius"/>
    </source>
</evidence>
<keyword evidence="1" id="KW-0812">Transmembrane</keyword>
<evidence type="ECO:0000313" key="3">
    <source>
        <dbReference type="EMBL" id="AVH44776.1"/>
    </source>
</evidence>
<dbReference type="Proteomes" id="UP000237717">
    <property type="component" value="Chromosome II"/>
</dbReference>
<protein>
    <recommendedName>
        <fullName evidence="2">Sulfatase N-terminal domain-containing protein</fullName>
    </recommendedName>
</protein>
<feature type="transmembrane region" description="Helical" evidence="1">
    <location>
        <begin position="71"/>
        <end position="89"/>
    </location>
</feature>
<organism evidence="3 4">
    <name type="scientific">Agrobacterium tumefaciens</name>
    <dbReference type="NCBI Taxonomy" id="358"/>
    <lineage>
        <taxon>Bacteria</taxon>
        <taxon>Pseudomonadati</taxon>
        <taxon>Pseudomonadota</taxon>
        <taxon>Alphaproteobacteria</taxon>
        <taxon>Hyphomicrobiales</taxon>
        <taxon>Rhizobiaceae</taxon>
        <taxon>Rhizobium/Agrobacterium group</taxon>
        <taxon>Agrobacterium</taxon>
        <taxon>Agrobacterium tumefaciens complex</taxon>
    </lineage>
</organism>
<feature type="domain" description="Sulfatase N-terminal" evidence="2">
    <location>
        <begin position="176"/>
        <end position="432"/>
    </location>
</feature>
<accession>A0A2L2LKF0</accession>
<dbReference type="EMBL" id="CP026925">
    <property type="protein sequence ID" value="AVH44776.1"/>
    <property type="molecule type" value="Genomic_DNA"/>
</dbReference>
<feature type="transmembrane region" description="Helical" evidence="1">
    <location>
        <begin position="135"/>
        <end position="152"/>
    </location>
</feature>
<reference evidence="3 4" key="1">
    <citation type="submission" date="2018-02" db="EMBL/GenBank/DDBJ databases">
        <title>Complete genome sequence of Agrobacterium tumefaciens 1D1609.</title>
        <authorList>
            <person name="Cho S.-T."/>
            <person name="Haryono M."/>
            <person name="Chang H.-H."/>
            <person name="Santos M.N."/>
            <person name="Lai E.-M."/>
            <person name="Kuo C.-H."/>
        </authorList>
    </citation>
    <scope>NUCLEOTIDE SEQUENCE [LARGE SCALE GENOMIC DNA]</scope>
    <source>
        <strain evidence="3 4">1D1609</strain>
    </source>
</reference>
<keyword evidence="1" id="KW-1133">Transmembrane helix</keyword>
<dbReference type="InterPro" id="IPR000917">
    <property type="entry name" value="Sulfatase_N"/>
</dbReference>
<evidence type="ECO:0000259" key="2">
    <source>
        <dbReference type="Pfam" id="PF00884"/>
    </source>
</evidence>